<reference evidence="1 2" key="1">
    <citation type="submission" date="2007-03" db="EMBL/GenBank/DDBJ databases">
        <authorList>
            <person name="Fulton L."/>
            <person name="Clifton S."/>
            <person name="Fulton B."/>
            <person name="Xu J."/>
            <person name="Minx P."/>
            <person name="Pepin K.H."/>
            <person name="Johnson M."/>
            <person name="Thiruvilangam P."/>
            <person name="Bhonagiri V."/>
            <person name="Nash W.E."/>
            <person name="Mardis E.R."/>
            <person name="Wilson R.K."/>
        </authorList>
    </citation>
    <scope>NUCLEOTIDE SEQUENCE [LARGE SCALE GENOMIC DNA]</scope>
    <source>
        <strain evidence="1 2">ATCC 27560</strain>
    </source>
</reference>
<dbReference type="STRING" id="411463.EUBVEN_00735"/>
<dbReference type="HOGENOM" id="CLU_1832164_0_0_9"/>
<organism evidence="1 2">
    <name type="scientific">Eubacterium ventriosum ATCC 27560</name>
    <dbReference type="NCBI Taxonomy" id="411463"/>
    <lineage>
        <taxon>Bacteria</taxon>
        <taxon>Bacillati</taxon>
        <taxon>Bacillota</taxon>
        <taxon>Clostridia</taxon>
        <taxon>Eubacteriales</taxon>
        <taxon>Eubacteriaceae</taxon>
        <taxon>Eubacterium</taxon>
    </lineage>
</organism>
<dbReference type="Proteomes" id="UP000006000">
    <property type="component" value="Unassembled WGS sequence"/>
</dbReference>
<dbReference type="AlphaFoldDB" id="A5Z4V8"/>
<protein>
    <submittedName>
        <fullName evidence="1">Uncharacterized protein</fullName>
    </submittedName>
</protein>
<proteinExistence type="predicted"/>
<accession>A5Z4V8</accession>
<name>A5Z4V8_9FIRM</name>
<evidence type="ECO:0000313" key="1">
    <source>
        <dbReference type="EMBL" id="EDM52008.1"/>
    </source>
</evidence>
<evidence type="ECO:0000313" key="2">
    <source>
        <dbReference type="Proteomes" id="UP000006000"/>
    </source>
</evidence>
<reference evidence="1 2" key="2">
    <citation type="submission" date="2007-04" db="EMBL/GenBank/DDBJ databases">
        <title>Draft genome sequence of Eubacterium ventriosum (ATCC 27560).</title>
        <authorList>
            <person name="Sudarsanam P."/>
            <person name="Ley R."/>
            <person name="Guruge J."/>
            <person name="Turnbaugh P.J."/>
            <person name="Mahowald M."/>
            <person name="Liep D."/>
            <person name="Gordon J."/>
        </authorList>
    </citation>
    <scope>NUCLEOTIDE SEQUENCE [LARGE SCALE GENOMIC DNA]</scope>
    <source>
        <strain evidence="1 2">ATCC 27560</strain>
    </source>
</reference>
<comment type="caution">
    <text evidence="1">The sequence shown here is derived from an EMBL/GenBank/DDBJ whole genome shotgun (WGS) entry which is preliminary data.</text>
</comment>
<dbReference type="EMBL" id="AAVL02000029">
    <property type="protein sequence ID" value="EDM52008.1"/>
    <property type="molecule type" value="Genomic_DNA"/>
</dbReference>
<sequence length="140" mass="16183">MAPFFLQIRAGMVHHRFFPVLIGCRLLDCNDLAGKPCKFFRVLKLLPIFLHQIRGKVCKIFLAKTNDQKIPGHNIIDVAVIVKESSVQRQPHQLAFFIADQSHRVLIRIDRLNISAHCRLQGFQTTFDLRSIRGLARLYH</sequence>
<gene>
    <name evidence="1" type="ORF">EUBVEN_00735</name>
</gene>